<protein>
    <submittedName>
        <fullName evidence="3">Hypothetical_protein</fullName>
    </submittedName>
</protein>
<proteinExistence type="predicted"/>
<evidence type="ECO:0000313" key="2">
    <source>
        <dbReference type="EMBL" id="CAI9977575.1"/>
    </source>
</evidence>
<dbReference type="AlphaFoldDB" id="A0AA86UYX0"/>
<dbReference type="Proteomes" id="UP001642409">
    <property type="component" value="Unassembled WGS sequence"/>
</dbReference>
<feature type="transmembrane region" description="Helical" evidence="1">
    <location>
        <begin position="57"/>
        <end position="78"/>
    </location>
</feature>
<gene>
    <name evidence="3" type="ORF">HINF_LOCUS31956</name>
    <name evidence="2" type="ORF">HINF_LOCUS65220</name>
</gene>
<organism evidence="2">
    <name type="scientific">Hexamita inflata</name>
    <dbReference type="NCBI Taxonomy" id="28002"/>
    <lineage>
        <taxon>Eukaryota</taxon>
        <taxon>Metamonada</taxon>
        <taxon>Diplomonadida</taxon>
        <taxon>Hexamitidae</taxon>
        <taxon>Hexamitinae</taxon>
        <taxon>Hexamita</taxon>
    </lineage>
</organism>
<evidence type="ECO:0000256" key="1">
    <source>
        <dbReference type="SAM" id="Phobius"/>
    </source>
</evidence>
<keyword evidence="4" id="KW-1185">Reference proteome</keyword>
<sequence>MSSSFQARFFLFYIITTFNLELHKLALDRTQASALFSISWRSSISMTIITYNNFGYLYRTNCLLFIISYLNILNRLIFKPRLRIHWSVQSSLFVAFEVSETSRVNFNMKQVLGSQINFRFLNRIMLPIHTTKFGKGHFLKIESNELCIILYFYKYCVDLVGMGFYILFFQQFYKLKKQNIFSEEIVQVKPKKLVLQEIQAIDSISRNSSVDDSKSKEINISKELIYCSKIDAVVSQSWTQDDVKETQNAKRDFKK</sequence>
<feature type="transmembrane region" description="Helical" evidence="1">
    <location>
        <begin position="148"/>
        <end position="168"/>
    </location>
</feature>
<keyword evidence="1" id="KW-1133">Transmembrane helix</keyword>
<comment type="caution">
    <text evidence="2">The sequence shown here is derived from an EMBL/GenBank/DDBJ whole genome shotgun (WGS) entry which is preliminary data.</text>
</comment>
<name>A0AA86UYX0_9EUKA</name>
<reference evidence="3 4" key="2">
    <citation type="submission" date="2024-07" db="EMBL/GenBank/DDBJ databases">
        <authorList>
            <person name="Akdeniz Z."/>
        </authorList>
    </citation>
    <scope>NUCLEOTIDE SEQUENCE [LARGE SCALE GENOMIC DNA]</scope>
</reference>
<reference evidence="2" key="1">
    <citation type="submission" date="2023-06" db="EMBL/GenBank/DDBJ databases">
        <authorList>
            <person name="Kurt Z."/>
        </authorList>
    </citation>
    <scope>NUCLEOTIDE SEQUENCE</scope>
</reference>
<keyword evidence="1" id="KW-0472">Membrane</keyword>
<keyword evidence="1" id="KW-0812">Transmembrane</keyword>
<dbReference type="EMBL" id="CAXDID020000108">
    <property type="protein sequence ID" value="CAL6028749.1"/>
    <property type="molecule type" value="Genomic_DNA"/>
</dbReference>
<evidence type="ECO:0000313" key="3">
    <source>
        <dbReference type="EMBL" id="CAL6028749.1"/>
    </source>
</evidence>
<accession>A0AA86UYX0</accession>
<dbReference type="EMBL" id="CATOUU010001179">
    <property type="protein sequence ID" value="CAI9977575.1"/>
    <property type="molecule type" value="Genomic_DNA"/>
</dbReference>
<evidence type="ECO:0000313" key="4">
    <source>
        <dbReference type="Proteomes" id="UP001642409"/>
    </source>
</evidence>